<gene>
    <name evidence="1" type="ORF">HMPREF9135_0012</name>
</gene>
<dbReference type="EMBL" id="AWEY01000008">
    <property type="protein sequence ID" value="ERK39963.1"/>
    <property type="molecule type" value="Genomic_DNA"/>
</dbReference>
<protein>
    <submittedName>
        <fullName evidence="1">Uncharacterized protein</fullName>
    </submittedName>
</protein>
<dbReference type="AlphaFoldDB" id="U2QF88"/>
<dbReference type="Proteomes" id="UP000016648">
    <property type="component" value="Unassembled WGS sequence"/>
</dbReference>
<proteinExistence type="predicted"/>
<sequence>MLPTLIPAGAQQAKNIVPTVADTIPLFRGIQASVDLVGLAQLAFGSNGQYEGAVRVNLKDKYFPVVEVGLGKADADDPSTRLTFKTSAPYARAGLDFNLMKNKHDAYRLYGGFRYAYTKFSYDMTSPGITDPVWRDKVPINATDVKCDYHWLEAVFGIDAKIWGGFRMGWSVRYKRRLAHSHGDMGEAWYVPGFGRSGNTRLGGTFNISIEI</sequence>
<evidence type="ECO:0000313" key="2">
    <source>
        <dbReference type="Proteomes" id="UP000016648"/>
    </source>
</evidence>
<dbReference type="InterPro" id="IPR046111">
    <property type="entry name" value="DUF6048"/>
</dbReference>
<keyword evidence="2" id="KW-1185">Reference proteome</keyword>
<organism evidence="1 2">
    <name type="scientific">Segatella baroniae F0067</name>
    <dbReference type="NCBI Taxonomy" id="1115809"/>
    <lineage>
        <taxon>Bacteria</taxon>
        <taxon>Pseudomonadati</taxon>
        <taxon>Bacteroidota</taxon>
        <taxon>Bacteroidia</taxon>
        <taxon>Bacteroidales</taxon>
        <taxon>Prevotellaceae</taxon>
        <taxon>Segatella</taxon>
    </lineage>
</organism>
<reference evidence="1 2" key="1">
    <citation type="submission" date="2013-08" db="EMBL/GenBank/DDBJ databases">
        <authorList>
            <person name="Durkin A.S."/>
            <person name="Haft D.R."/>
            <person name="McCorrison J."/>
            <person name="Torralba M."/>
            <person name="Gillis M."/>
            <person name="Haft D.H."/>
            <person name="Methe B."/>
            <person name="Sutton G."/>
            <person name="Nelson K.E."/>
        </authorList>
    </citation>
    <scope>NUCLEOTIDE SEQUENCE [LARGE SCALE GENOMIC DNA]</scope>
    <source>
        <strain evidence="1 2">F0067</strain>
    </source>
</reference>
<name>U2QF88_9BACT</name>
<comment type="caution">
    <text evidence="1">The sequence shown here is derived from an EMBL/GenBank/DDBJ whole genome shotgun (WGS) entry which is preliminary data.</text>
</comment>
<dbReference type="Pfam" id="PF19515">
    <property type="entry name" value="DUF6048"/>
    <property type="match status" value="1"/>
</dbReference>
<dbReference type="PATRIC" id="fig|1115809.3.peg.476"/>
<accession>U2QF88</accession>
<evidence type="ECO:0000313" key="1">
    <source>
        <dbReference type="EMBL" id="ERK39963.1"/>
    </source>
</evidence>